<feature type="compositionally biased region" description="Basic and acidic residues" evidence="13">
    <location>
        <begin position="21"/>
        <end position="35"/>
    </location>
</feature>
<dbReference type="InParanoid" id="A0A2R2MJU2"/>
<evidence type="ECO:0000313" key="16">
    <source>
        <dbReference type="RefSeq" id="XP_023930484.1"/>
    </source>
</evidence>
<evidence type="ECO:0000256" key="1">
    <source>
        <dbReference type="ARBA" id="ARBA00004141"/>
    </source>
</evidence>
<dbReference type="Proteomes" id="UP000085678">
    <property type="component" value="Unplaced"/>
</dbReference>
<dbReference type="PANTHER" id="PTHR11690">
    <property type="entry name" value="AMILORIDE-SENSITIVE SODIUM CHANNEL-RELATED"/>
    <property type="match status" value="1"/>
</dbReference>
<evidence type="ECO:0000256" key="12">
    <source>
        <dbReference type="RuleBase" id="RU000679"/>
    </source>
</evidence>
<evidence type="ECO:0000256" key="8">
    <source>
        <dbReference type="ARBA" id="ARBA00023136"/>
    </source>
</evidence>
<keyword evidence="11 12" id="KW-0407">Ion channel</keyword>
<evidence type="ECO:0000313" key="15">
    <source>
        <dbReference type="Proteomes" id="UP000085678"/>
    </source>
</evidence>
<keyword evidence="5 14" id="KW-1133">Transmembrane helix</keyword>
<evidence type="ECO:0000256" key="5">
    <source>
        <dbReference type="ARBA" id="ARBA00022989"/>
    </source>
</evidence>
<dbReference type="AlphaFoldDB" id="A0A2R2MJU2"/>
<evidence type="ECO:0000256" key="6">
    <source>
        <dbReference type="ARBA" id="ARBA00023053"/>
    </source>
</evidence>
<dbReference type="Gene3D" id="1.10.287.770">
    <property type="entry name" value="YojJ-like"/>
    <property type="match status" value="1"/>
</dbReference>
<evidence type="ECO:0000256" key="9">
    <source>
        <dbReference type="ARBA" id="ARBA00023180"/>
    </source>
</evidence>
<comment type="similarity">
    <text evidence="12">Belongs to the amiloride-sensitive sodium channel (TC 1.A.6) family.</text>
</comment>
<keyword evidence="2 12" id="KW-0813">Transport</keyword>
<keyword evidence="6" id="KW-0915">Sodium</keyword>
<dbReference type="OrthoDB" id="8065060at2759"/>
<keyword evidence="8 14" id="KW-0472">Membrane</keyword>
<dbReference type="KEGG" id="lak:112041460"/>
<organism evidence="15 16">
    <name type="scientific">Lingula anatina</name>
    <name type="common">Brachiopod</name>
    <name type="synonym">Lingula unguis</name>
    <dbReference type="NCBI Taxonomy" id="7574"/>
    <lineage>
        <taxon>Eukaryota</taxon>
        <taxon>Metazoa</taxon>
        <taxon>Spiralia</taxon>
        <taxon>Lophotrochozoa</taxon>
        <taxon>Brachiopoda</taxon>
        <taxon>Linguliformea</taxon>
        <taxon>Lingulata</taxon>
        <taxon>Lingulida</taxon>
        <taxon>Linguloidea</taxon>
        <taxon>Lingulidae</taxon>
        <taxon>Lingula</taxon>
    </lineage>
</organism>
<evidence type="ECO:0000256" key="7">
    <source>
        <dbReference type="ARBA" id="ARBA00023065"/>
    </source>
</evidence>
<evidence type="ECO:0000256" key="3">
    <source>
        <dbReference type="ARBA" id="ARBA00022461"/>
    </source>
</evidence>
<dbReference type="FunCoup" id="A0A2R2MJU2">
    <property type="interactions" value="59"/>
</dbReference>
<keyword evidence="4 12" id="KW-0812">Transmembrane</keyword>
<dbReference type="InterPro" id="IPR020903">
    <property type="entry name" value="ENaC_CS"/>
</dbReference>
<keyword evidence="3 12" id="KW-0894">Sodium channel</keyword>
<keyword evidence="7 12" id="KW-0406">Ion transport</keyword>
<accession>A0A2R2MJU2</accession>
<keyword evidence="10 12" id="KW-0739">Sodium transport</keyword>
<dbReference type="GeneID" id="112041460"/>
<dbReference type="GO" id="GO:0005886">
    <property type="term" value="C:plasma membrane"/>
    <property type="evidence" value="ECO:0007669"/>
    <property type="project" value="TreeGrafter"/>
</dbReference>
<dbReference type="Pfam" id="PF00858">
    <property type="entry name" value="ASC"/>
    <property type="match status" value="1"/>
</dbReference>
<keyword evidence="15" id="KW-1185">Reference proteome</keyword>
<gene>
    <name evidence="16" type="primary">LOC112041460</name>
</gene>
<proteinExistence type="inferred from homology"/>
<dbReference type="PRINTS" id="PR01078">
    <property type="entry name" value="AMINACHANNEL"/>
</dbReference>
<dbReference type="GO" id="GO:0015280">
    <property type="term" value="F:ligand-gated sodium channel activity"/>
    <property type="evidence" value="ECO:0007669"/>
    <property type="project" value="TreeGrafter"/>
</dbReference>
<feature type="transmembrane region" description="Helical" evidence="14">
    <location>
        <begin position="66"/>
        <end position="85"/>
    </location>
</feature>
<sequence length="502" mass="57339">MSEKMVRRRSSAFEVQMETLEENKTKESTESKASKESGSVSEGLEQFGEDTDFHGLKRVFRRDYTLLRRTFWLFFFLAGLTGFIANTVDRLSYYLQYPHSSELDVMYDMELEFPAVTICNMNSYRLSALTDVDILHFGEKLHILDENRRLIHPEYYNQSWVDWVHGINWTELAANDDEENFDVLEFIRRTGHQLEDMILLCSWKGQHCGPENFTSVFTHFGICYTFNADHSYKYVSRKAGAGNGLKLYINIEEEEYLTSDVLAGQDAGLKMVIHAQEEPPFVKELGFGVLPGDHHFIAIQKKYVHNLVPPWGNCYEGKLKYYSHYSVPACRIECETDTIVKECGCKLAEMPGNTSVCLGHMYMGCAYPALEEVEHSDLCSCQNPCDMTTYRRDISSVRLRDTTLDIIAENNPQVKRETLSRDNLLVLNIYYEELCYETIRQIKAYSIPALLSDIGGQMGLFIGASVLTLLHVIEAVGAVVGGKFLKTTKQGRVSTTRVQSLK</sequence>
<dbReference type="FunFam" id="1.10.287.770:FF:000001">
    <property type="entry name" value="Acid-sensing ion channel subunit 1"/>
    <property type="match status" value="1"/>
</dbReference>
<dbReference type="PANTHER" id="PTHR11690:SF222">
    <property type="entry name" value="AMILORIDE-SENSITIVE SODIUM CHANNEL SUBUNIT GAMMA"/>
    <property type="match status" value="1"/>
</dbReference>
<evidence type="ECO:0000256" key="11">
    <source>
        <dbReference type="ARBA" id="ARBA00023303"/>
    </source>
</evidence>
<dbReference type="InterPro" id="IPR001873">
    <property type="entry name" value="ENaC"/>
</dbReference>
<dbReference type="Gene3D" id="2.60.470.10">
    <property type="entry name" value="Acid-sensing ion channels like domains"/>
    <property type="match status" value="1"/>
</dbReference>
<evidence type="ECO:0000256" key="4">
    <source>
        <dbReference type="ARBA" id="ARBA00022692"/>
    </source>
</evidence>
<protein>
    <submittedName>
        <fullName evidence="16">Acid-sensing ion channel 2-like</fullName>
    </submittedName>
</protein>
<evidence type="ECO:0000256" key="14">
    <source>
        <dbReference type="SAM" id="Phobius"/>
    </source>
</evidence>
<evidence type="ECO:0000256" key="13">
    <source>
        <dbReference type="SAM" id="MobiDB-lite"/>
    </source>
</evidence>
<reference evidence="16" key="1">
    <citation type="submission" date="2025-08" db="UniProtKB">
        <authorList>
            <consortium name="RefSeq"/>
        </authorList>
    </citation>
    <scope>IDENTIFICATION</scope>
    <source>
        <tissue evidence="16">Gonads</tissue>
    </source>
</reference>
<dbReference type="PROSITE" id="PS01206">
    <property type="entry name" value="ASC"/>
    <property type="match status" value="1"/>
</dbReference>
<keyword evidence="9" id="KW-0325">Glycoprotein</keyword>
<feature type="compositionally biased region" description="Basic residues" evidence="13">
    <location>
        <begin position="1"/>
        <end position="10"/>
    </location>
</feature>
<feature type="transmembrane region" description="Helical" evidence="14">
    <location>
        <begin position="458"/>
        <end position="482"/>
    </location>
</feature>
<feature type="region of interest" description="Disordered" evidence="13">
    <location>
        <begin position="1"/>
        <end position="43"/>
    </location>
</feature>
<evidence type="ECO:0000256" key="10">
    <source>
        <dbReference type="ARBA" id="ARBA00023201"/>
    </source>
</evidence>
<name>A0A2R2MJU2_LINAN</name>
<evidence type="ECO:0000256" key="2">
    <source>
        <dbReference type="ARBA" id="ARBA00022448"/>
    </source>
</evidence>
<comment type="subcellular location">
    <subcellularLocation>
        <location evidence="1">Membrane</location>
        <topology evidence="1">Multi-pass membrane protein</topology>
    </subcellularLocation>
</comment>
<dbReference type="RefSeq" id="XP_023930484.1">
    <property type="nucleotide sequence ID" value="XM_024074716.1"/>
</dbReference>